<organism evidence="2 3">
    <name type="scientific">Malus baccata</name>
    <name type="common">Siberian crab apple</name>
    <name type="synonym">Pyrus baccata</name>
    <dbReference type="NCBI Taxonomy" id="106549"/>
    <lineage>
        <taxon>Eukaryota</taxon>
        <taxon>Viridiplantae</taxon>
        <taxon>Streptophyta</taxon>
        <taxon>Embryophyta</taxon>
        <taxon>Tracheophyta</taxon>
        <taxon>Spermatophyta</taxon>
        <taxon>Magnoliopsida</taxon>
        <taxon>eudicotyledons</taxon>
        <taxon>Gunneridae</taxon>
        <taxon>Pentapetalae</taxon>
        <taxon>rosids</taxon>
        <taxon>fabids</taxon>
        <taxon>Rosales</taxon>
        <taxon>Rosaceae</taxon>
        <taxon>Amygdaloideae</taxon>
        <taxon>Maleae</taxon>
        <taxon>Malus</taxon>
    </lineage>
</organism>
<evidence type="ECO:0000256" key="1">
    <source>
        <dbReference type="SAM" id="MobiDB-lite"/>
    </source>
</evidence>
<keyword evidence="3" id="KW-1185">Reference proteome</keyword>
<dbReference type="EMBL" id="VIEB01000008">
    <property type="protein sequence ID" value="TQE13810.1"/>
    <property type="molecule type" value="Genomic_DNA"/>
</dbReference>
<protein>
    <submittedName>
        <fullName evidence="2">Uncharacterized protein</fullName>
    </submittedName>
</protein>
<comment type="caution">
    <text evidence="2">The sequence shown here is derived from an EMBL/GenBank/DDBJ whole genome shotgun (WGS) entry which is preliminary data.</text>
</comment>
<dbReference type="AlphaFoldDB" id="A0A540NTB2"/>
<proteinExistence type="predicted"/>
<evidence type="ECO:0000313" key="3">
    <source>
        <dbReference type="Proteomes" id="UP000315295"/>
    </source>
</evidence>
<name>A0A540NTB2_MALBA</name>
<dbReference type="Proteomes" id="UP000315295">
    <property type="component" value="Unassembled WGS sequence"/>
</dbReference>
<feature type="compositionally biased region" description="Low complexity" evidence="1">
    <location>
        <begin position="9"/>
        <end position="35"/>
    </location>
</feature>
<accession>A0A540NTB2</accession>
<sequence length="115" mass="12051">MAKPAPAEQPVLVAQSAPAAQPAPAEQPTLTAQPASAEQPTLVAQSAPVVEPASVSFQAAQIGSRLFPPSGPTIEPGVFSPRFSADLIFPNSNLLPGAYHSSRRHILSKLFQSKW</sequence>
<reference evidence="2 3" key="1">
    <citation type="journal article" date="2019" name="G3 (Bethesda)">
        <title>Sequencing of a Wild Apple (Malus baccata) Genome Unravels the Differences Between Cultivated and Wild Apple Species Regarding Disease Resistance and Cold Tolerance.</title>
        <authorList>
            <person name="Chen X."/>
        </authorList>
    </citation>
    <scope>NUCLEOTIDE SEQUENCE [LARGE SCALE GENOMIC DNA]</scope>
    <source>
        <strain evidence="3">cv. Shandingzi</strain>
        <tissue evidence="2">Leaves</tissue>
    </source>
</reference>
<feature type="region of interest" description="Disordered" evidence="1">
    <location>
        <begin position="1"/>
        <end position="43"/>
    </location>
</feature>
<gene>
    <name evidence="2" type="ORF">C1H46_000441</name>
</gene>
<evidence type="ECO:0000313" key="2">
    <source>
        <dbReference type="EMBL" id="TQE13810.1"/>
    </source>
</evidence>